<dbReference type="SUPFAM" id="SSF69318">
    <property type="entry name" value="Integrin alpha N-terminal domain"/>
    <property type="match status" value="1"/>
</dbReference>
<gene>
    <name evidence="2" type="ORF">IX84_14285</name>
</gene>
<dbReference type="InterPro" id="IPR013517">
    <property type="entry name" value="FG-GAP"/>
</dbReference>
<protein>
    <recommendedName>
        <fullName evidence="4">VCBS repeat-containing protein</fullName>
    </recommendedName>
</protein>
<comment type="caution">
    <text evidence="2">The sequence shown here is derived from an EMBL/GenBank/DDBJ whole genome shotgun (WGS) entry which is preliminary data.</text>
</comment>
<name>A0A098S5T1_9BACT</name>
<organism evidence="2 3">
    <name type="scientific">Phaeodactylibacter xiamenensis</name>
    <dbReference type="NCBI Taxonomy" id="1524460"/>
    <lineage>
        <taxon>Bacteria</taxon>
        <taxon>Pseudomonadati</taxon>
        <taxon>Bacteroidota</taxon>
        <taxon>Saprospiria</taxon>
        <taxon>Saprospirales</taxon>
        <taxon>Haliscomenobacteraceae</taxon>
        <taxon>Phaeodactylibacter</taxon>
    </lineage>
</organism>
<accession>A0A098S5T1</accession>
<dbReference type="AlphaFoldDB" id="A0A098S5T1"/>
<dbReference type="Proteomes" id="UP000029736">
    <property type="component" value="Unassembled WGS sequence"/>
</dbReference>
<evidence type="ECO:0008006" key="4">
    <source>
        <dbReference type="Google" id="ProtNLM"/>
    </source>
</evidence>
<evidence type="ECO:0000256" key="1">
    <source>
        <dbReference type="ARBA" id="ARBA00022729"/>
    </source>
</evidence>
<evidence type="ECO:0000313" key="3">
    <source>
        <dbReference type="Proteomes" id="UP000029736"/>
    </source>
</evidence>
<evidence type="ECO:0000313" key="2">
    <source>
        <dbReference type="EMBL" id="KGE87694.1"/>
    </source>
</evidence>
<proteinExistence type="predicted"/>
<keyword evidence="3" id="KW-1185">Reference proteome</keyword>
<sequence length="84" mass="9021">MPLGLFAQNYVDATNQMPAAFTSGATMDVESADLDGDGDLDLVLAGEALENLIFFNDGSGHFTLNPERMLPEYDTSDNFPGEDS</sequence>
<dbReference type="Pfam" id="PF13517">
    <property type="entry name" value="FG-GAP_3"/>
    <property type="match status" value="1"/>
</dbReference>
<dbReference type="EMBL" id="JPOS01000034">
    <property type="protein sequence ID" value="KGE87694.1"/>
    <property type="molecule type" value="Genomic_DNA"/>
</dbReference>
<reference evidence="2 3" key="1">
    <citation type="journal article" date="2014" name="Int. J. Syst. Evol. Microbiol.">
        <title>Phaeodactylibacter xiamenensis gen. nov., sp. nov., a member of the family Saprospiraceae isolated from the marine alga Phaeodactylum tricornutum.</title>
        <authorList>
            <person name="Chen Z.Jr."/>
            <person name="Lei X."/>
            <person name="Lai Q."/>
            <person name="Li Y."/>
            <person name="Zhang B."/>
            <person name="Zhang J."/>
            <person name="Zhang H."/>
            <person name="Yang L."/>
            <person name="Zheng W."/>
            <person name="Tian Y."/>
            <person name="Yu Z."/>
            <person name="Xu H.Jr."/>
            <person name="Zheng T."/>
        </authorList>
    </citation>
    <scope>NUCLEOTIDE SEQUENCE [LARGE SCALE GENOMIC DNA]</scope>
    <source>
        <strain evidence="2 3">KD52</strain>
    </source>
</reference>
<dbReference type="InterPro" id="IPR028994">
    <property type="entry name" value="Integrin_alpha_N"/>
</dbReference>
<dbReference type="STRING" id="1524460.IX84_14285"/>
<keyword evidence="1" id="KW-0732">Signal</keyword>